<evidence type="ECO:0000256" key="7">
    <source>
        <dbReference type="ARBA" id="ARBA00022801"/>
    </source>
</evidence>
<evidence type="ECO:0000259" key="17">
    <source>
        <dbReference type="PROSITE" id="PS50222"/>
    </source>
</evidence>
<gene>
    <name evidence="18" type="primary">Rhbdl2-002</name>
</gene>
<evidence type="ECO:0000256" key="5">
    <source>
        <dbReference type="ARBA" id="ARBA00022670"/>
    </source>
</evidence>
<evidence type="ECO:0000256" key="16">
    <source>
        <dbReference type="SAM" id="Phobius"/>
    </source>
</evidence>
<dbReference type="PIRSF" id="PIRSF037470">
    <property type="entry name" value="Rhomboid"/>
    <property type="match status" value="1"/>
</dbReference>
<feature type="transmembrane region" description="Helical" evidence="16">
    <location>
        <begin position="174"/>
        <end position="199"/>
    </location>
</feature>
<feature type="transmembrane region" description="Helical" evidence="16">
    <location>
        <begin position="234"/>
        <end position="253"/>
    </location>
</feature>
<feature type="active site" description="Nucleophile" evidence="15">
    <location>
        <position position="238"/>
    </location>
</feature>
<reference evidence="18" key="1">
    <citation type="submission" date="2020-04" db="EMBL/GenBank/DDBJ databases">
        <authorList>
            <person name="Neveu A P."/>
        </authorList>
    </citation>
    <scope>NUCLEOTIDE SEQUENCE</scope>
    <source>
        <tissue evidence="18">Whole embryo</tissue>
    </source>
</reference>
<dbReference type="EC" id="3.4.21.105" evidence="4"/>
<dbReference type="InterPro" id="IPR035952">
    <property type="entry name" value="Rhomboid-like_sf"/>
</dbReference>
<evidence type="ECO:0000256" key="4">
    <source>
        <dbReference type="ARBA" id="ARBA00013039"/>
    </source>
</evidence>
<dbReference type="Pfam" id="PF01694">
    <property type="entry name" value="Rhomboid"/>
    <property type="match status" value="1"/>
</dbReference>
<keyword evidence="8" id="KW-0720">Serine protease</keyword>
<dbReference type="GO" id="GO:0016020">
    <property type="term" value="C:membrane"/>
    <property type="evidence" value="ECO:0007669"/>
    <property type="project" value="UniProtKB-SubCell"/>
</dbReference>
<dbReference type="PANTHER" id="PTHR45840:SF2">
    <property type="entry name" value="PROTEIN RHOMBOID-RELATED"/>
    <property type="match status" value="1"/>
</dbReference>
<evidence type="ECO:0000256" key="12">
    <source>
        <dbReference type="ARBA" id="ARBA00058540"/>
    </source>
</evidence>
<dbReference type="EMBL" id="LR789704">
    <property type="protein sequence ID" value="CAB3265566.1"/>
    <property type="molecule type" value="mRNA"/>
</dbReference>
<proteinExistence type="evidence at transcript level"/>
<keyword evidence="7" id="KW-0378">Hydrolase</keyword>
<dbReference type="Pfam" id="PF13202">
    <property type="entry name" value="EF-hand_5"/>
    <property type="match status" value="1"/>
</dbReference>
<dbReference type="AlphaFoldDB" id="A0A6F9DRH4"/>
<feature type="transmembrane region" description="Helical" evidence="16">
    <location>
        <begin position="211"/>
        <end position="228"/>
    </location>
</feature>
<dbReference type="GO" id="GO:0006508">
    <property type="term" value="P:proteolysis"/>
    <property type="evidence" value="ECO:0007669"/>
    <property type="project" value="UniProtKB-KW"/>
</dbReference>
<accession>A0A6F9DRH4</accession>
<evidence type="ECO:0000256" key="10">
    <source>
        <dbReference type="ARBA" id="ARBA00022989"/>
    </source>
</evidence>
<feature type="transmembrane region" description="Helical" evidence="16">
    <location>
        <begin position="265"/>
        <end position="284"/>
    </location>
</feature>
<feature type="active site" evidence="15">
    <location>
        <position position="301"/>
    </location>
</feature>
<dbReference type="SUPFAM" id="SSF47473">
    <property type="entry name" value="EF-hand"/>
    <property type="match status" value="1"/>
</dbReference>
<evidence type="ECO:0000256" key="2">
    <source>
        <dbReference type="ARBA" id="ARBA00004141"/>
    </source>
</evidence>
<dbReference type="PROSITE" id="PS50222">
    <property type="entry name" value="EF_HAND_2"/>
    <property type="match status" value="1"/>
</dbReference>
<dbReference type="InterPro" id="IPR011992">
    <property type="entry name" value="EF-hand-dom_pair"/>
</dbReference>
<keyword evidence="5" id="KW-0645">Protease</keyword>
<feature type="transmembrane region" description="Helical" evidence="16">
    <location>
        <begin position="328"/>
        <end position="349"/>
    </location>
</feature>
<dbReference type="FunFam" id="1.20.1540.10:FF:000007">
    <property type="entry name" value="Rhomboid like 2"/>
    <property type="match status" value="1"/>
</dbReference>
<keyword evidence="6 16" id="KW-0812">Transmembrane</keyword>
<keyword evidence="11 16" id="KW-0472">Membrane</keyword>
<dbReference type="InterPro" id="IPR002048">
    <property type="entry name" value="EF_hand_dom"/>
</dbReference>
<dbReference type="InterPro" id="IPR018247">
    <property type="entry name" value="EF_Hand_1_Ca_BS"/>
</dbReference>
<evidence type="ECO:0000256" key="9">
    <source>
        <dbReference type="ARBA" id="ARBA00022837"/>
    </source>
</evidence>
<keyword evidence="10 16" id="KW-1133">Transmembrane helix</keyword>
<evidence type="ECO:0000256" key="11">
    <source>
        <dbReference type="ARBA" id="ARBA00023136"/>
    </source>
</evidence>
<organism evidence="18">
    <name type="scientific">Phallusia mammillata</name>
    <dbReference type="NCBI Taxonomy" id="59560"/>
    <lineage>
        <taxon>Eukaryota</taxon>
        <taxon>Metazoa</taxon>
        <taxon>Chordata</taxon>
        <taxon>Tunicata</taxon>
        <taxon>Ascidiacea</taxon>
        <taxon>Phlebobranchia</taxon>
        <taxon>Ascidiidae</taxon>
        <taxon>Phallusia</taxon>
    </lineage>
</organism>
<comment type="subcellular location">
    <subcellularLocation>
        <location evidence="2">Membrane</location>
        <topology evidence="2">Multi-pass membrane protein</topology>
    </subcellularLocation>
</comment>
<dbReference type="GO" id="GO:0004252">
    <property type="term" value="F:serine-type endopeptidase activity"/>
    <property type="evidence" value="ECO:0007669"/>
    <property type="project" value="UniProtKB-UniRule"/>
</dbReference>
<evidence type="ECO:0000256" key="8">
    <source>
        <dbReference type="ARBA" id="ARBA00022825"/>
    </source>
</evidence>
<evidence type="ECO:0000256" key="15">
    <source>
        <dbReference type="PIRSR" id="PIRSR037470-50"/>
    </source>
</evidence>
<evidence type="ECO:0000256" key="13">
    <source>
        <dbReference type="ARBA" id="ARBA00069178"/>
    </source>
</evidence>
<dbReference type="PROSITE" id="PS00018">
    <property type="entry name" value="EF_HAND_1"/>
    <property type="match status" value="1"/>
</dbReference>
<comment type="function">
    <text evidence="12">Involved in regulated intramembrane proteolysis and the subsequent release of functional polypeptides from their membrane anchors. Known substrate: EFNB3.</text>
</comment>
<name>A0A6F9DRH4_9ASCI</name>
<feature type="domain" description="EF-hand" evidence="17">
    <location>
        <begin position="44"/>
        <end position="79"/>
    </location>
</feature>
<dbReference type="InterPro" id="IPR022764">
    <property type="entry name" value="Peptidase_S54_rhomboid_dom"/>
</dbReference>
<evidence type="ECO:0000256" key="14">
    <source>
        <dbReference type="PIRNR" id="PIRNR037470"/>
    </source>
</evidence>
<protein>
    <recommendedName>
        <fullName evidence="13">Rhomboid-related protein 2</fullName>
        <ecNumber evidence="4">3.4.21.105</ecNumber>
    </recommendedName>
</protein>
<evidence type="ECO:0000256" key="3">
    <source>
        <dbReference type="ARBA" id="ARBA00009045"/>
    </source>
</evidence>
<feature type="transmembrane region" description="Helical" evidence="16">
    <location>
        <begin position="126"/>
        <end position="144"/>
    </location>
</feature>
<dbReference type="SUPFAM" id="SSF144091">
    <property type="entry name" value="Rhomboid-like"/>
    <property type="match status" value="1"/>
</dbReference>
<evidence type="ECO:0000256" key="1">
    <source>
        <dbReference type="ARBA" id="ARBA00000156"/>
    </source>
</evidence>
<keyword evidence="9" id="KW-0106">Calcium</keyword>
<dbReference type="Gene3D" id="1.10.238.10">
    <property type="entry name" value="EF-hand"/>
    <property type="match status" value="1"/>
</dbReference>
<feature type="transmembrane region" description="Helical" evidence="16">
    <location>
        <begin position="296"/>
        <end position="316"/>
    </location>
</feature>
<dbReference type="InterPro" id="IPR051739">
    <property type="entry name" value="Rhomboid_IM_Serine_Proteases"/>
</dbReference>
<comment type="catalytic activity">
    <reaction evidence="1">
        <text>Cleaves type-1 transmembrane domains using a catalytic dyad composed of serine and histidine that are contributed by different transmembrane domains.</text>
        <dbReference type="EC" id="3.4.21.105"/>
    </reaction>
</comment>
<dbReference type="GO" id="GO:0005509">
    <property type="term" value="F:calcium ion binding"/>
    <property type="evidence" value="ECO:0007669"/>
    <property type="project" value="InterPro"/>
</dbReference>
<dbReference type="Gene3D" id="1.20.1540.10">
    <property type="entry name" value="Rhomboid-like"/>
    <property type="match status" value="1"/>
</dbReference>
<evidence type="ECO:0000256" key="6">
    <source>
        <dbReference type="ARBA" id="ARBA00022692"/>
    </source>
</evidence>
<comment type="similarity">
    <text evidence="3 14">Belongs to the peptidase S54 family.</text>
</comment>
<dbReference type="InterPro" id="IPR017213">
    <property type="entry name" value="Peptidase_S54_rhomboid_met"/>
</dbReference>
<sequence>MSEDIEMNPKPRDITWIFDQHTGSDGRIQVSKFEDIVETYRSTLSEATIRKLLQYADKNKDGYITKEELIRLDREDSRDVARKTGVKEEDLTKFKRGVHFVGDFVLTKEEDKQLYYEHYDCKPPPMFMILVSLAELIVYIYYGATLGEWLTYHADILKSPLIFDPSKRQEVWRFFTYMFLHAGLEHILFNLLIQLLLGIPLEMVHGGLRVGAIYIAGVVGGSLASSVFDPYTPLVGASGGVYALFSAQLANVILNGDVMHKLSSLLRTIFVLLVLCGDFGYSIYRRFQTTSSGARVSFVAHVAGAIAGLTVGLMVLYNFKKNLRDKILFWIAVGVYSAFMIFAIFWNIFWPYYQTA</sequence>
<evidence type="ECO:0000313" key="18">
    <source>
        <dbReference type="EMBL" id="CAB3265566.1"/>
    </source>
</evidence>
<dbReference type="PANTHER" id="PTHR45840">
    <property type="entry name" value="RHOMBOID-RELATED PROTEIN"/>
    <property type="match status" value="1"/>
</dbReference>